<comment type="caution">
    <text evidence="1">The sequence shown here is derived from an EMBL/GenBank/DDBJ whole genome shotgun (WGS) entry which is preliminary data.</text>
</comment>
<gene>
    <name evidence="1" type="ORF">ACOLOM_LOCUS9635</name>
</gene>
<protein>
    <submittedName>
        <fullName evidence="1">4431_t:CDS:1</fullName>
    </submittedName>
</protein>
<dbReference type="EMBL" id="CAJVPT010028506">
    <property type="protein sequence ID" value="CAG8686976.1"/>
    <property type="molecule type" value="Genomic_DNA"/>
</dbReference>
<name>A0ACA9P0W7_9GLOM</name>
<proteinExistence type="predicted"/>
<reference evidence="1" key="1">
    <citation type="submission" date="2021-06" db="EMBL/GenBank/DDBJ databases">
        <authorList>
            <person name="Kallberg Y."/>
            <person name="Tangrot J."/>
            <person name="Rosling A."/>
        </authorList>
    </citation>
    <scope>NUCLEOTIDE SEQUENCE</scope>
    <source>
        <strain evidence="1">CL356</strain>
    </source>
</reference>
<evidence type="ECO:0000313" key="1">
    <source>
        <dbReference type="EMBL" id="CAG8686976.1"/>
    </source>
</evidence>
<organism evidence="1 2">
    <name type="scientific">Acaulospora colombiana</name>
    <dbReference type="NCBI Taxonomy" id="27376"/>
    <lineage>
        <taxon>Eukaryota</taxon>
        <taxon>Fungi</taxon>
        <taxon>Fungi incertae sedis</taxon>
        <taxon>Mucoromycota</taxon>
        <taxon>Glomeromycotina</taxon>
        <taxon>Glomeromycetes</taxon>
        <taxon>Diversisporales</taxon>
        <taxon>Acaulosporaceae</taxon>
        <taxon>Acaulospora</taxon>
    </lineage>
</organism>
<sequence length="97" mass="10944">DLRRDRKTIEELQKTNQRPVTPEEPNTSPREWLSVKRLELVTTSNALHGLAKVSVRSSSTPPVPPSSPAAKARRRNVFFSRTLGHITPNVPEVSFFQ</sequence>
<dbReference type="Proteomes" id="UP000789525">
    <property type="component" value="Unassembled WGS sequence"/>
</dbReference>
<accession>A0ACA9P0W7</accession>
<feature type="non-terminal residue" evidence="1">
    <location>
        <position position="1"/>
    </location>
</feature>
<evidence type="ECO:0000313" key="2">
    <source>
        <dbReference type="Proteomes" id="UP000789525"/>
    </source>
</evidence>
<keyword evidence="2" id="KW-1185">Reference proteome</keyword>